<dbReference type="Proteomes" id="UP000240971">
    <property type="component" value="Unassembled WGS sequence"/>
</dbReference>
<evidence type="ECO:0000259" key="2">
    <source>
        <dbReference type="Pfam" id="PF01345"/>
    </source>
</evidence>
<accession>A0A2P8HHG3</accession>
<dbReference type="RefSeq" id="WP_158267082.1">
    <property type="nucleotide sequence ID" value="NZ_PYAW01000004.1"/>
</dbReference>
<keyword evidence="6" id="KW-1185">Reference proteome</keyword>
<evidence type="ECO:0000313" key="5">
    <source>
        <dbReference type="EMBL" id="PSL45663.1"/>
    </source>
</evidence>
<feature type="domain" description="DUF11" evidence="2">
    <location>
        <begin position="812"/>
        <end position="927"/>
    </location>
</feature>
<dbReference type="Gene3D" id="2.60.40.1170">
    <property type="entry name" value="Mu homology domain, subdomain B"/>
    <property type="match status" value="1"/>
</dbReference>
<evidence type="ECO:0000259" key="3">
    <source>
        <dbReference type="Pfam" id="PF13229"/>
    </source>
</evidence>
<feature type="domain" description="DUF11" evidence="2">
    <location>
        <begin position="936"/>
        <end position="1052"/>
    </location>
</feature>
<dbReference type="Gene3D" id="2.60.40.4070">
    <property type="match status" value="1"/>
</dbReference>
<feature type="domain" description="Secretion system C-terminal sorting" evidence="4">
    <location>
        <begin position="1185"/>
        <end position="1259"/>
    </location>
</feature>
<name>A0A2P8HHG3_CHINA</name>
<keyword evidence="1" id="KW-0812">Transmembrane</keyword>
<dbReference type="PANTHER" id="PTHR34819">
    <property type="entry name" value="LARGE CYSTEINE-RICH PERIPLASMIC PROTEIN OMCB"/>
    <property type="match status" value="1"/>
</dbReference>
<dbReference type="InterPro" id="IPR047589">
    <property type="entry name" value="DUF11_rpt"/>
</dbReference>
<dbReference type="InterPro" id="IPR006626">
    <property type="entry name" value="PbH1"/>
</dbReference>
<keyword evidence="1" id="KW-0472">Membrane</keyword>
<dbReference type="InterPro" id="IPR001434">
    <property type="entry name" value="OmcB-like_DUF11"/>
</dbReference>
<dbReference type="NCBIfam" id="TIGR04183">
    <property type="entry name" value="Por_Secre_tail"/>
    <property type="match status" value="1"/>
</dbReference>
<feature type="domain" description="Right handed beta helix" evidence="3">
    <location>
        <begin position="544"/>
        <end position="674"/>
    </location>
</feature>
<dbReference type="PANTHER" id="PTHR34819:SF3">
    <property type="entry name" value="CELL SURFACE PROTEIN"/>
    <property type="match status" value="1"/>
</dbReference>
<gene>
    <name evidence="5" type="ORF">CLV51_104370</name>
</gene>
<dbReference type="InterPro" id="IPR026444">
    <property type="entry name" value="Secre_tail"/>
</dbReference>
<dbReference type="Pfam" id="PF01345">
    <property type="entry name" value="DUF11"/>
    <property type="match status" value="2"/>
</dbReference>
<dbReference type="Pfam" id="PF13229">
    <property type="entry name" value="Beta_helix"/>
    <property type="match status" value="1"/>
</dbReference>
<evidence type="ECO:0000259" key="4">
    <source>
        <dbReference type="Pfam" id="PF18962"/>
    </source>
</evidence>
<dbReference type="NCBIfam" id="TIGR01451">
    <property type="entry name" value="B_ant_repeat"/>
    <property type="match status" value="2"/>
</dbReference>
<dbReference type="InterPro" id="IPR012334">
    <property type="entry name" value="Pectin_lyas_fold"/>
</dbReference>
<feature type="transmembrane region" description="Helical" evidence="1">
    <location>
        <begin position="21"/>
        <end position="40"/>
    </location>
</feature>
<dbReference type="OrthoDB" id="602160at2"/>
<dbReference type="InterPro" id="IPR051172">
    <property type="entry name" value="Chlamydia_OmcB"/>
</dbReference>
<keyword evidence="1" id="KW-1133">Transmembrane helix</keyword>
<dbReference type="InterPro" id="IPR039448">
    <property type="entry name" value="Beta_helix"/>
</dbReference>
<dbReference type="Gene3D" id="2.160.20.10">
    <property type="entry name" value="Single-stranded right-handed beta-helix, Pectin lyase-like"/>
    <property type="match status" value="1"/>
</dbReference>
<comment type="caution">
    <text evidence="5">The sequence shown here is derived from an EMBL/GenBank/DDBJ whole genome shotgun (WGS) entry which is preliminary data.</text>
</comment>
<dbReference type="SMART" id="SM00710">
    <property type="entry name" value="PbH1"/>
    <property type="match status" value="7"/>
</dbReference>
<protein>
    <submittedName>
        <fullName evidence="5">Putative repeat protein (TIGR01451 family)/predicted secreted protein (Por secretion system target)</fullName>
    </submittedName>
</protein>
<dbReference type="AlphaFoldDB" id="A0A2P8HHG3"/>
<dbReference type="Pfam" id="PF18962">
    <property type="entry name" value="Por_Secre_tail"/>
    <property type="match status" value="1"/>
</dbReference>
<evidence type="ECO:0000313" key="6">
    <source>
        <dbReference type="Proteomes" id="UP000240971"/>
    </source>
</evidence>
<sequence>MKPNLNEQYLPLISPGTQPNYSCTFLAICFSIIFLLSLFLPTSILAQKTFTVNMTGDESDPNAGQIGDDGVCDVDLNTPGNQCTFRAAIENQNGNRNLGQNMIIFEIPNAPGSGSIILQIGSTGLGPLPPILGSVIISALNNDGRRIELDGTMAGANAIGLQLLGGQCQISFFIINKFSSHGIFISGTPPPGDGSHIIQSNYIGTDGTGTIAKGNGGDGIFIDNTPGNTIGGVGVLRNIISGNTGYGINIKGLDSTQFGTNGASNNLAKGNLIGLDISGENALPNKKDAVILNNAPNNTIGGTNPGEGNKMAGDSTSNGVTVKGSLTEGIKILGNFIGENKTGVKFAVGISASAKPITIEGNFITNIAGVGIDLFANADGSYNIRKNGFEGNMKIGSKLRFADGSTIQVMYQGNLHTGNGMAMDVVESFKGKIDWVVAGDTLRLGQVGSNFIFHAAGNKNFSNGIYDANTGIAFNYVADIPGGVQMALRANGDIYRNNGAEGRKGRVVLKAGTEFSYAVSGSSGVNNGKDGDRIDVFTDANAIATFTSTDNKFAFNGGGGIRWISDGKNLLTVRAFIERDFIDRNTITGIEVTSFLTGKSILNDTVTNNGGPGILVDGNTIAHIEGNLVSGNGTGILVNDAATANIVSNTVTANGKGIALGGTGTGSAISANAIFKNLGLGIDLGNDGPTPNHVGVVAGPNNFQNFPVLTSVNNAGGNTNIQGTLNSTHNTTFRLEFFRNDACNPTGFGEGQAFLDSLNVTTDAGGNVAFKNVLPGITLPAGTAVTATATDPNGNTSEFSACLQAGSVPTADLELTQQADKAQYTVGGQVIFTLSLVNAGPASTGGIVVTDLLPAGITFGHATASAGTYDNTTGKWLVGTLDSNKKATLIITGIVTQPGTITNTAGVTASNVPDPDVPATDNQSSVAIQVHVPTADLELTQKADKVQYTVGGQVIFTISLANTGPASTGGIVVTDLLPAGITFSHATTSAGTYDNTTGKWSVGTLDSSKQATLIITGIVTQPGTITNTAGVTASNVPDPDSPAVDNQSSVSIQVVPQSGIAEQYRLLMLQVTALVNSGKLTSQEGDFLNGLLALSLKLESKGEIKPAIALLKVFIILVKNATHRTHLTNADRKALIRAAQKIIDQLKPMEDHHRKWWEDNNDNGEMNMESSGGKVFMSFSLNGNYPNPFSSFTTISFELADQHKVQLNVYDANGRMVTRLLDKVMQPGIQTVTWQTPDLPAGIYILQLKVDNFTKTYKMMHVKQ</sequence>
<proteinExistence type="predicted"/>
<organism evidence="5 6">
    <name type="scientific">Chitinophaga niastensis</name>
    <dbReference type="NCBI Taxonomy" id="536980"/>
    <lineage>
        <taxon>Bacteria</taxon>
        <taxon>Pseudomonadati</taxon>
        <taxon>Bacteroidota</taxon>
        <taxon>Chitinophagia</taxon>
        <taxon>Chitinophagales</taxon>
        <taxon>Chitinophagaceae</taxon>
        <taxon>Chitinophaga</taxon>
    </lineage>
</organism>
<dbReference type="EMBL" id="PYAW01000004">
    <property type="protein sequence ID" value="PSL45663.1"/>
    <property type="molecule type" value="Genomic_DNA"/>
</dbReference>
<evidence type="ECO:0000256" key="1">
    <source>
        <dbReference type="SAM" id="Phobius"/>
    </source>
</evidence>
<reference evidence="5 6" key="1">
    <citation type="submission" date="2018-03" db="EMBL/GenBank/DDBJ databases">
        <title>Genomic Encyclopedia of Archaeal and Bacterial Type Strains, Phase II (KMG-II): from individual species to whole genera.</title>
        <authorList>
            <person name="Goeker M."/>
        </authorList>
    </citation>
    <scope>NUCLEOTIDE SEQUENCE [LARGE SCALE GENOMIC DNA]</scope>
    <source>
        <strain evidence="5 6">DSM 24859</strain>
    </source>
</reference>